<dbReference type="KEGG" id="aamy:GFC30_610"/>
<dbReference type="PATRIC" id="fig|294699.3.peg.605"/>
<dbReference type="Proteomes" id="UP000076865">
    <property type="component" value="Chromosome"/>
</dbReference>
<name>A0A160F6J9_9BACL</name>
<sequence>MDELVKQFVERVNALKHLLPILPEEALYVCFQCEEEEMIFCLSKQGMYRTSEVDEQKAVTVCGTKEALKSLFYGELKLQQQLRLKEIAVFGSFRHILLLESLFHLAKPYRHAS</sequence>
<gene>
    <name evidence="1" type="ORF">GFC30_610</name>
</gene>
<evidence type="ECO:0008006" key="3">
    <source>
        <dbReference type="Google" id="ProtNLM"/>
    </source>
</evidence>
<reference evidence="1 2" key="1">
    <citation type="journal article" date="2006" name="Syst. Appl. Microbiol.">
        <title>Anoxybacillus amylolyticus sp. nov., a thermophilic amylase producing bacterium isolated from Mount Rittmann (Antarctica).</title>
        <authorList>
            <person name="Poli A."/>
            <person name="Esposito E."/>
            <person name="Lama L."/>
            <person name="Orlando P."/>
            <person name="Nicolaus G."/>
            <person name="de Appolonia F."/>
            <person name="Gambacorta A."/>
            <person name="Nicolaus B."/>
        </authorList>
    </citation>
    <scope>NUCLEOTIDE SEQUENCE [LARGE SCALE GENOMIC DNA]</scope>
    <source>
        <strain evidence="1 2">DSM 15939</strain>
    </source>
</reference>
<evidence type="ECO:0000313" key="1">
    <source>
        <dbReference type="EMBL" id="ANB61742.1"/>
    </source>
</evidence>
<organism evidence="1 2">
    <name type="scientific">Anoxybacteroides amylolyticum</name>
    <dbReference type="NCBI Taxonomy" id="294699"/>
    <lineage>
        <taxon>Bacteria</taxon>
        <taxon>Bacillati</taxon>
        <taxon>Bacillota</taxon>
        <taxon>Bacilli</taxon>
        <taxon>Bacillales</taxon>
        <taxon>Anoxybacillaceae</taxon>
        <taxon>Anoxybacteroides</taxon>
    </lineage>
</organism>
<protein>
    <recommendedName>
        <fullName evidence="3">SCP-2 sterol transfer family protein</fullName>
    </recommendedName>
</protein>
<dbReference type="EMBL" id="CP015438">
    <property type="protein sequence ID" value="ANB61742.1"/>
    <property type="molecule type" value="Genomic_DNA"/>
</dbReference>
<proteinExistence type="predicted"/>
<dbReference type="AlphaFoldDB" id="A0A160F6J9"/>
<keyword evidence="2" id="KW-1185">Reference proteome</keyword>
<evidence type="ECO:0000313" key="2">
    <source>
        <dbReference type="Proteomes" id="UP000076865"/>
    </source>
</evidence>
<accession>A0A160F6J9</accession>